<dbReference type="Gene3D" id="6.10.250.330">
    <property type="match status" value="1"/>
</dbReference>
<dbReference type="EMBL" id="JACHHE010000003">
    <property type="protein sequence ID" value="MBB5179920.1"/>
    <property type="molecule type" value="Genomic_DNA"/>
</dbReference>
<dbReference type="Proteomes" id="UP000525923">
    <property type="component" value="Unassembled WGS sequence"/>
</dbReference>
<organism evidence="3 4">
    <name type="scientific">Planococcus koreensis</name>
    <dbReference type="NCBI Taxonomy" id="112331"/>
    <lineage>
        <taxon>Bacteria</taxon>
        <taxon>Bacillati</taxon>
        <taxon>Bacillota</taxon>
        <taxon>Bacilli</taxon>
        <taxon>Bacillales</taxon>
        <taxon>Caryophanaceae</taxon>
        <taxon>Planococcus</taxon>
    </lineage>
</organism>
<accession>A0A7W8FTV8</accession>
<keyword evidence="4" id="KW-1185">Reference proteome</keyword>
<comment type="function">
    <text evidence="2">Antitoxin component of a type II toxin-antitoxin (TA) system.</text>
</comment>
<dbReference type="AlphaFoldDB" id="A0A7W8FTV8"/>
<sequence>MEAINYSTLRNNLKGYMDKVTDDFETIIVTRKNEKNVVMISAEEYNNLMENMHLLGNEANRKHLMESKKQLEKGLAASRTLLETD</sequence>
<comment type="caution">
    <text evidence="3">The sequence shown here is derived from an EMBL/GenBank/DDBJ whole genome shotgun (WGS) entry which is preliminary data.</text>
</comment>
<evidence type="ECO:0000256" key="1">
    <source>
        <dbReference type="ARBA" id="ARBA00009981"/>
    </source>
</evidence>
<reference evidence="3 4" key="1">
    <citation type="submission" date="2020-08" db="EMBL/GenBank/DDBJ databases">
        <title>Genomic Encyclopedia of Type Strains, Phase IV (KMG-IV): sequencing the most valuable type-strain genomes for metagenomic binning, comparative biology and taxonomic classification.</title>
        <authorList>
            <person name="Goeker M."/>
        </authorList>
    </citation>
    <scope>NUCLEOTIDE SEQUENCE [LARGE SCALE GENOMIC DNA]</scope>
    <source>
        <strain evidence="3 4">DSM 15895</strain>
    </source>
</reference>
<dbReference type="PANTHER" id="PTHR33713">
    <property type="entry name" value="ANTITOXIN YAFN-RELATED"/>
    <property type="match status" value="1"/>
</dbReference>
<dbReference type="OrthoDB" id="9802003at2"/>
<comment type="similarity">
    <text evidence="1 2">Belongs to the phD/YefM antitoxin family.</text>
</comment>
<gene>
    <name evidence="3" type="ORF">HNQ44_001344</name>
</gene>
<dbReference type="RefSeq" id="WP_135502738.1">
    <property type="nucleotide sequence ID" value="NZ_JACHHE010000003.1"/>
</dbReference>
<proteinExistence type="inferred from homology"/>
<name>A0A7W8FTV8_9BACL</name>
<protein>
    <recommendedName>
        <fullName evidence="2">Antitoxin</fullName>
    </recommendedName>
</protein>
<dbReference type="NCBIfam" id="TIGR01552">
    <property type="entry name" value="phd_fam"/>
    <property type="match status" value="1"/>
</dbReference>
<evidence type="ECO:0000313" key="3">
    <source>
        <dbReference type="EMBL" id="MBB5179920.1"/>
    </source>
</evidence>
<evidence type="ECO:0000256" key="2">
    <source>
        <dbReference type="RuleBase" id="RU362080"/>
    </source>
</evidence>
<dbReference type="PANTHER" id="PTHR33713:SF6">
    <property type="entry name" value="ANTITOXIN YEFM"/>
    <property type="match status" value="1"/>
</dbReference>
<dbReference type="Gene3D" id="3.40.1620.10">
    <property type="entry name" value="YefM-like domain"/>
    <property type="match status" value="1"/>
</dbReference>
<evidence type="ECO:0000313" key="4">
    <source>
        <dbReference type="Proteomes" id="UP000525923"/>
    </source>
</evidence>
<dbReference type="Pfam" id="PF02604">
    <property type="entry name" value="PhdYeFM_antitox"/>
    <property type="match status" value="1"/>
</dbReference>
<dbReference type="InterPro" id="IPR051405">
    <property type="entry name" value="phD/YefM_antitoxin"/>
</dbReference>
<dbReference type="SUPFAM" id="SSF143120">
    <property type="entry name" value="YefM-like"/>
    <property type="match status" value="1"/>
</dbReference>
<dbReference type="InterPro" id="IPR006442">
    <property type="entry name" value="Antitoxin_Phd/YefM"/>
</dbReference>
<dbReference type="InterPro" id="IPR036165">
    <property type="entry name" value="YefM-like_sf"/>
</dbReference>